<gene>
    <name evidence="2" type="ORF">GCM10010171_57420</name>
</gene>
<name>A0A918GS82_9PSEU</name>
<evidence type="ECO:0000259" key="1">
    <source>
        <dbReference type="PROSITE" id="PS50006"/>
    </source>
</evidence>
<protein>
    <recommendedName>
        <fullName evidence="1">FHA domain-containing protein</fullName>
    </recommendedName>
</protein>
<proteinExistence type="predicted"/>
<dbReference type="AlphaFoldDB" id="A0A918GS82"/>
<dbReference type="InterPro" id="IPR000253">
    <property type="entry name" value="FHA_dom"/>
</dbReference>
<dbReference type="EMBL" id="BMRB01000007">
    <property type="protein sequence ID" value="GGS54787.1"/>
    <property type="molecule type" value="Genomic_DNA"/>
</dbReference>
<organism evidence="2 3">
    <name type="scientific">Actinokineospora fastidiosa</name>
    <dbReference type="NCBI Taxonomy" id="1816"/>
    <lineage>
        <taxon>Bacteria</taxon>
        <taxon>Bacillati</taxon>
        <taxon>Actinomycetota</taxon>
        <taxon>Actinomycetes</taxon>
        <taxon>Pseudonocardiales</taxon>
        <taxon>Pseudonocardiaceae</taxon>
        <taxon>Actinokineospora</taxon>
    </lineage>
</organism>
<dbReference type="PROSITE" id="PS50006">
    <property type="entry name" value="FHA_DOMAIN"/>
    <property type="match status" value="1"/>
</dbReference>
<reference evidence="2" key="2">
    <citation type="submission" date="2020-09" db="EMBL/GenBank/DDBJ databases">
        <authorList>
            <person name="Sun Q."/>
            <person name="Ohkuma M."/>
        </authorList>
    </citation>
    <scope>NUCLEOTIDE SEQUENCE</scope>
    <source>
        <strain evidence="2">JCM 3276</strain>
    </source>
</reference>
<keyword evidence="3" id="KW-1185">Reference proteome</keyword>
<feature type="domain" description="FHA" evidence="1">
    <location>
        <begin position="212"/>
        <end position="237"/>
    </location>
</feature>
<reference evidence="2" key="1">
    <citation type="journal article" date="2014" name="Int. J. Syst. Evol. Microbiol.">
        <title>Complete genome sequence of Corynebacterium casei LMG S-19264T (=DSM 44701T), isolated from a smear-ripened cheese.</title>
        <authorList>
            <consortium name="US DOE Joint Genome Institute (JGI-PGF)"/>
            <person name="Walter F."/>
            <person name="Albersmeier A."/>
            <person name="Kalinowski J."/>
            <person name="Ruckert C."/>
        </authorList>
    </citation>
    <scope>NUCLEOTIDE SEQUENCE</scope>
    <source>
        <strain evidence="2">JCM 3276</strain>
    </source>
</reference>
<dbReference type="RefSeq" id="WP_189213729.1">
    <property type="nucleotide sequence ID" value="NZ_BMRB01000007.1"/>
</dbReference>
<evidence type="ECO:0000313" key="3">
    <source>
        <dbReference type="Proteomes" id="UP000660680"/>
    </source>
</evidence>
<dbReference type="Proteomes" id="UP000660680">
    <property type="component" value="Unassembled WGS sequence"/>
</dbReference>
<sequence length="842" mass="92870">MDSIDIGWALVGKKPGLYEEYSVIAASAGPFSPRQFEKIVSSSTPGNPPPPHENGPSALPWVWFDHPQIRGVTYVGIAIREWSPHFDATNRPIVFTRYFCVSLDDMLAAGVSYADFYETVREETVEWECADPLSQPTRTLPVRRGGKPAALATESAVAAAARLLEGAVVLLNGPGEMTERLNLLDAVARMLPAGAKAWLFTGTWSDNTSLNLSFGRRARDGDVALDLRTGHLDRSHAGDPSPYERALLQLIKRKGEPQVTEHLARQTDLRTRDPWAAEAILQDLDLLKVAVEAARAGTLKPEMLRKLHKSGDLDFVDAFARRQLLEQYLAVATPADVIRDAALLRAHWVAKLAPRLEEFARRQQKAARWTEEEIVGVAEVARRLGLAEQVMRAVVGMDTPERAEVVLAVDILGRRPEWLPVLGSVVADAKVTAVGLAARLAKHDGGLDGELAAHLDRAGENTVWQRVAGPYRKALTGPQGMFTNRDVAQLGHVDEAPVFDLVAVVHEARPERIGEVLDAVLVWLRDRIDQGLPHRWTDLSSLLSERHLPAADLLRYCTGLPPLVPLSRGRDYRRALAECALSDGILRATRIRFIDAVAGELGTGWSEQIEFDEVLLFFQWVAGIGGREQIVSRPLVDTIAGEILTNRALLDSPAVQLWQEYLANHQEMRRLFEERRAGIRRAVDVPWIANEIPKWGSSSSEALRRFLAKQKIPPDAWGAILVEVMAGQVANRVAQPHELVARLVNALLDHGFGSGPPEAVARPVAFDSAVQLDLAAFVLLRTHPHIRLEDGATDLARKLRAVQETLGEVAKSLEKKEPGLIKKAINTVIRSSDGERREGRDE</sequence>
<accession>A0A918GS82</accession>
<comment type="caution">
    <text evidence="2">The sequence shown here is derived from an EMBL/GenBank/DDBJ whole genome shotgun (WGS) entry which is preliminary data.</text>
</comment>
<evidence type="ECO:0000313" key="2">
    <source>
        <dbReference type="EMBL" id="GGS54787.1"/>
    </source>
</evidence>